<evidence type="ECO:0000313" key="2">
    <source>
        <dbReference type="EMBL" id="KAG2454140.1"/>
    </source>
</evidence>
<evidence type="ECO:0000256" key="1">
    <source>
        <dbReference type="SAM" id="SignalP"/>
    </source>
</evidence>
<feature type="signal peptide" evidence="1">
    <location>
        <begin position="1"/>
        <end position="23"/>
    </location>
</feature>
<dbReference type="EMBL" id="JAEHOD010000002">
    <property type="protein sequence ID" value="KAG2454140.1"/>
    <property type="molecule type" value="Genomic_DNA"/>
</dbReference>
<comment type="caution">
    <text evidence="2">The sequence shown here is derived from an EMBL/GenBank/DDBJ whole genome shotgun (WGS) entry which is preliminary data.</text>
</comment>
<name>A0A835WXH1_9CHLO</name>
<sequence length="376" mass="37676">MAQLASVLLKCLLLCAASAVAQAAASSGVPRRVLRGVDPMLPDQGGTLPTPAAATEESVLKHWHSHLLEEVSKLDADAPGQGLHIIFAGDLETRSLWQGLCAALGAQAGGPGPTEPGSPSSCQISNNGLVIDYVPVALCGQLSTSRALLAGAAVRPRAVVLGVSAKQGLHLGDRLPLRCPTSDVTAAIASLAGSVREALGDASVPIVLLGPAALCPHRLPPELEAAVHDAQAADPTPRTRMVAECTAALVARAAAAGSEAREAGEAAALWPSSSAAEAEAVCAMSLLTANGVEEWNAQVAGAVQLLQDSWSGAGAGGGAPSLLTFLDLHRLTKAQCAASAPAPGAAAAAAPEDYAAQVFPALAGPLLLEVVRKLAA</sequence>
<dbReference type="Proteomes" id="UP000613740">
    <property type="component" value="Unassembled WGS sequence"/>
</dbReference>
<reference evidence="2" key="1">
    <citation type="journal article" date="2020" name="bioRxiv">
        <title>Comparative genomics of Chlamydomonas.</title>
        <authorList>
            <person name="Craig R.J."/>
            <person name="Hasan A.R."/>
            <person name="Ness R.W."/>
            <person name="Keightley P.D."/>
        </authorList>
    </citation>
    <scope>NUCLEOTIDE SEQUENCE</scope>
    <source>
        <strain evidence="2">CCAP 11/173</strain>
    </source>
</reference>
<feature type="chain" id="PRO_5032920240" evidence="1">
    <location>
        <begin position="24"/>
        <end position="376"/>
    </location>
</feature>
<protein>
    <submittedName>
        <fullName evidence="2">Uncharacterized protein</fullName>
    </submittedName>
</protein>
<keyword evidence="1" id="KW-0732">Signal</keyword>
<accession>A0A835WXH1</accession>
<proteinExistence type="predicted"/>
<gene>
    <name evidence="2" type="ORF">HYH02_001176</name>
</gene>
<dbReference type="AlphaFoldDB" id="A0A835WXH1"/>
<organism evidence="2 3">
    <name type="scientific">Chlamydomonas schloesseri</name>
    <dbReference type="NCBI Taxonomy" id="2026947"/>
    <lineage>
        <taxon>Eukaryota</taxon>
        <taxon>Viridiplantae</taxon>
        <taxon>Chlorophyta</taxon>
        <taxon>core chlorophytes</taxon>
        <taxon>Chlorophyceae</taxon>
        <taxon>CS clade</taxon>
        <taxon>Chlamydomonadales</taxon>
        <taxon>Chlamydomonadaceae</taxon>
        <taxon>Chlamydomonas</taxon>
    </lineage>
</organism>
<dbReference type="OrthoDB" id="545951at2759"/>
<evidence type="ECO:0000313" key="3">
    <source>
        <dbReference type="Proteomes" id="UP000613740"/>
    </source>
</evidence>
<keyword evidence="3" id="KW-1185">Reference proteome</keyword>